<dbReference type="AlphaFoldDB" id="A0A1C3H755"/>
<sequence>MTPYEATRRLAVSRILGDGRKIAVGTLAQNRDGVYFAYDAAYLQQYGNLSPYHLRADGSVQLAARGLPHGLHGVFADCLPDGWGMLLQDRHFRQQGILPAQVTALDRLAFIGDRGMGALGFEPLWQPQAPPENRDYAALGLAAQAVFDGQTEDVLQELIRVGSSGGARPKAQIWMAPDEPRHCRTVAQPGDEAWLVKYTSRHLPPLGHEEGLCEAAYLQLAERAGLQPCAWRLLDAPAKSGAKRWLALKRFDCTAQGRYHLHSASGLLHADYRLPSLDYSDLLKMSKQLCRAPAIGRLQFARAIFNLLLANHDDHGKNWAFLQDDRGDWQPAPFYDATFSPHPRGEHMTAFGGYGKAPPLKTMQQLAAHAGFPRWPEAQKIIQQIADTAATFGATALALGVKKSTVREVQQHLNHIWQENRQLLA</sequence>
<comment type="similarity">
    <text evidence="1">Belongs to the HipA Ser/Thr kinase family.</text>
</comment>
<dbReference type="GO" id="GO:0004674">
    <property type="term" value="F:protein serine/threonine kinase activity"/>
    <property type="evidence" value="ECO:0007669"/>
    <property type="project" value="TreeGrafter"/>
</dbReference>
<evidence type="ECO:0000256" key="2">
    <source>
        <dbReference type="ARBA" id="ARBA00022679"/>
    </source>
</evidence>
<evidence type="ECO:0000259" key="4">
    <source>
        <dbReference type="Pfam" id="PF07804"/>
    </source>
</evidence>
<dbReference type="InterPro" id="IPR012893">
    <property type="entry name" value="HipA-like_C"/>
</dbReference>
<dbReference type="InterPro" id="IPR017508">
    <property type="entry name" value="HipA_N1"/>
</dbReference>
<dbReference type="Proteomes" id="UP000190837">
    <property type="component" value="Unassembled WGS sequence"/>
</dbReference>
<accession>A0A1C3H755</accession>
<feature type="domain" description="HipA N-terminal subdomain 1" evidence="5">
    <location>
        <begin position="22"/>
        <end position="121"/>
    </location>
</feature>
<dbReference type="Pfam" id="PF13657">
    <property type="entry name" value="Couple_hipA"/>
    <property type="match status" value="1"/>
</dbReference>
<proteinExistence type="inferred from homology"/>
<dbReference type="Pfam" id="PF07804">
    <property type="entry name" value="HipA_C"/>
    <property type="match status" value="1"/>
</dbReference>
<dbReference type="EMBL" id="FKLO01000079">
    <property type="protein sequence ID" value="SAM71448.1"/>
    <property type="molecule type" value="Genomic_DNA"/>
</dbReference>
<gene>
    <name evidence="6" type="ORF">CHUV0807_2326</name>
</gene>
<dbReference type="Gene3D" id="1.10.1070.20">
    <property type="match status" value="1"/>
</dbReference>
<keyword evidence="3" id="KW-0418">Kinase</keyword>
<dbReference type="PANTHER" id="PTHR37419">
    <property type="entry name" value="SERINE/THREONINE-PROTEIN KINASE TOXIN HIPA"/>
    <property type="match status" value="1"/>
</dbReference>
<reference evidence="7" key="1">
    <citation type="submission" date="2016-04" db="EMBL/GenBank/DDBJ databases">
        <authorList>
            <person name="Tagini F."/>
        </authorList>
    </citation>
    <scope>NUCLEOTIDE SEQUENCE [LARGE SCALE GENOMIC DNA]</scope>
    <source>
        <strain evidence="7">CHUV0807</strain>
    </source>
</reference>
<evidence type="ECO:0000259" key="5">
    <source>
        <dbReference type="Pfam" id="PF13657"/>
    </source>
</evidence>
<dbReference type="RefSeq" id="WP_079542045.1">
    <property type="nucleotide sequence ID" value="NZ_FKLO01000079.1"/>
</dbReference>
<evidence type="ECO:0000313" key="6">
    <source>
        <dbReference type="EMBL" id="SAM71448.1"/>
    </source>
</evidence>
<evidence type="ECO:0000313" key="7">
    <source>
        <dbReference type="Proteomes" id="UP000190837"/>
    </source>
</evidence>
<evidence type="ECO:0000256" key="1">
    <source>
        <dbReference type="ARBA" id="ARBA00010164"/>
    </source>
</evidence>
<organism evidence="6 7">
    <name type="scientific">Cardiobacterium hominis</name>
    <dbReference type="NCBI Taxonomy" id="2718"/>
    <lineage>
        <taxon>Bacteria</taxon>
        <taxon>Pseudomonadati</taxon>
        <taxon>Pseudomonadota</taxon>
        <taxon>Gammaproteobacteria</taxon>
        <taxon>Cardiobacteriales</taxon>
        <taxon>Cardiobacteriaceae</taxon>
        <taxon>Cardiobacterium</taxon>
    </lineage>
</organism>
<keyword evidence="2" id="KW-0808">Transferase</keyword>
<evidence type="ECO:0000256" key="3">
    <source>
        <dbReference type="ARBA" id="ARBA00022777"/>
    </source>
</evidence>
<dbReference type="PANTHER" id="PTHR37419:SF8">
    <property type="entry name" value="TOXIN YJJJ"/>
    <property type="match status" value="1"/>
</dbReference>
<name>A0A1C3H755_9GAMM</name>
<dbReference type="GO" id="GO:0005829">
    <property type="term" value="C:cytosol"/>
    <property type="evidence" value="ECO:0007669"/>
    <property type="project" value="TreeGrafter"/>
</dbReference>
<dbReference type="InterPro" id="IPR052028">
    <property type="entry name" value="HipA_Ser/Thr_kinase"/>
</dbReference>
<feature type="domain" description="HipA-like C-terminal" evidence="4">
    <location>
        <begin position="163"/>
        <end position="389"/>
    </location>
</feature>
<protein>
    <submittedName>
        <fullName evidence="6">HIPA PROTEIN</fullName>
    </submittedName>
</protein>